<evidence type="ECO:0000259" key="1">
    <source>
        <dbReference type="Pfam" id="PF20033"/>
    </source>
</evidence>
<name>A0A839EZ67_9GAMM</name>
<keyword evidence="3" id="KW-1185">Reference proteome</keyword>
<protein>
    <recommendedName>
        <fullName evidence="1">DUF6438 domain-containing protein</fullName>
    </recommendedName>
</protein>
<evidence type="ECO:0000313" key="3">
    <source>
        <dbReference type="Proteomes" id="UP000550401"/>
    </source>
</evidence>
<dbReference type="EMBL" id="JACGXL010000003">
    <property type="protein sequence ID" value="MBA8887953.1"/>
    <property type="molecule type" value="Genomic_DNA"/>
</dbReference>
<gene>
    <name evidence="2" type="ORF">FHW12_002177</name>
</gene>
<organism evidence="2 3">
    <name type="scientific">Dokdonella fugitiva</name>
    <dbReference type="NCBI Taxonomy" id="328517"/>
    <lineage>
        <taxon>Bacteria</taxon>
        <taxon>Pseudomonadati</taxon>
        <taxon>Pseudomonadota</taxon>
        <taxon>Gammaproteobacteria</taxon>
        <taxon>Lysobacterales</taxon>
        <taxon>Rhodanobacteraceae</taxon>
        <taxon>Dokdonella</taxon>
    </lineage>
</organism>
<feature type="domain" description="DUF6438" evidence="1">
    <location>
        <begin position="47"/>
        <end position="164"/>
    </location>
</feature>
<sequence length="195" mass="20859">MSELRARHEIPLCEGGAMKGAGFIVALLAPIGFAHGAKQPAITDGPAIALMRYACLGPCPAYSVTVDGDGHITYMGESNTGALGVRTAKIDAADYAELIRSLSALTSYQDSYQNESDGCEARWTDHSHFMIALHSATANKQVRVDLGCEGKRVQADIEALTKLAKRIDDSLSTDRWTSYSTQTGGYLAGMSEPKE</sequence>
<evidence type="ECO:0000313" key="2">
    <source>
        <dbReference type="EMBL" id="MBA8887953.1"/>
    </source>
</evidence>
<comment type="caution">
    <text evidence="2">The sequence shown here is derived from an EMBL/GenBank/DDBJ whole genome shotgun (WGS) entry which is preliminary data.</text>
</comment>
<dbReference type="InterPro" id="IPR045497">
    <property type="entry name" value="DUF6438"/>
</dbReference>
<dbReference type="AlphaFoldDB" id="A0A839EZ67"/>
<dbReference type="RefSeq" id="WP_182531031.1">
    <property type="nucleotide sequence ID" value="NZ_JACGXL010000003.1"/>
</dbReference>
<dbReference type="Pfam" id="PF20033">
    <property type="entry name" value="DUF6438"/>
    <property type="match status" value="1"/>
</dbReference>
<accession>A0A839EZ67</accession>
<dbReference type="Proteomes" id="UP000550401">
    <property type="component" value="Unassembled WGS sequence"/>
</dbReference>
<proteinExistence type="predicted"/>
<reference evidence="2 3" key="1">
    <citation type="submission" date="2020-07" db="EMBL/GenBank/DDBJ databases">
        <title>Genomic Encyclopedia of Type Strains, Phase IV (KMG-V): Genome sequencing to study the core and pangenomes of soil and plant-associated prokaryotes.</title>
        <authorList>
            <person name="Whitman W."/>
        </authorList>
    </citation>
    <scope>NUCLEOTIDE SEQUENCE [LARGE SCALE GENOMIC DNA]</scope>
    <source>
        <strain evidence="2 3">RH2WT43</strain>
    </source>
</reference>